<comment type="caution">
    <text evidence="1">The sequence shown here is derived from an EMBL/GenBank/DDBJ whole genome shotgun (WGS) entry which is preliminary data.</text>
</comment>
<gene>
    <name evidence="1" type="ORF">SDC9_88052</name>
</gene>
<accession>A0A644ZKZ5</accession>
<name>A0A644ZKZ5_9ZZZZ</name>
<proteinExistence type="predicted"/>
<evidence type="ECO:0000313" key="1">
    <source>
        <dbReference type="EMBL" id="MPM41397.1"/>
    </source>
</evidence>
<reference evidence="1" key="1">
    <citation type="submission" date="2019-08" db="EMBL/GenBank/DDBJ databases">
        <authorList>
            <person name="Kucharzyk K."/>
            <person name="Murdoch R.W."/>
            <person name="Higgins S."/>
            <person name="Loffler F."/>
        </authorList>
    </citation>
    <scope>NUCLEOTIDE SEQUENCE</scope>
</reference>
<dbReference type="EMBL" id="VSSQ01009359">
    <property type="protein sequence ID" value="MPM41397.1"/>
    <property type="molecule type" value="Genomic_DNA"/>
</dbReference>
<dbReference type="AlphaFoldDB" id="A0A644ZKZ5"/>
<sequence length="131" mass="14798">MSEVLNIANAVAAELSDYHAEVLFFPEFELRELEEMRVVVVPTGTEYKTLSRAVHEELPKVQVGFLKRGCEDNLPELLQLVEGLGLGFLNRRLAGAMCVCVAYNPIYSPEHLRERGQFTSVIELTFKTVKQ</sequence>
<organism evidence="1">
    <name type="scientific">bioreactor metagenome</name>
    <dbReference type="NCBI Taxonomy" id="1076179"/>
    <lineage>
        <taxon>unclassified sequences</taxon>
        <taxon>metagenomes</taxon>
        <taxon>ecological metagenomes</taxon>
    </lineage>
</organism>
<protein>
    <submittedName>
        <fullName evidence="1">Uncharacterized protein</fullName>
    </submittedName>
</protein>